<keyword evidence="1" id="KW-0677">Repeat</keyword>
<keyword evidence="2" id="KW-0547">Nucleotide-binding</keyword>
<proteinExistence type="inferred from homology"/>
<dbReference type="PANTHER" id="PTHR13140:SF792">
    <property type="entry name" value="MYOSIN-9"/>
    <property type="match status" value="1"/>
</dbReference>
<comment type="caution">
    <text evidence="9">Lacks conserved residue(s) required for the propagation of feature annotation.</text>
</comment>
<keyword evidence="7" id="KW-0505">Motor protein</keyword>
<keyword evidence="5" id="KW-0175">Coiled coil</keyword>
<dbReference type="Pfam" id="PF00063">
    <property type="entry name" value="Myosin_head"/>
    <property type="match status" value="1"/>
</dbReference>
<dbReference type="Pfam" id="PF00612">
    <property type="entry name" value="IQ"/>
    <property type="match status" value="3"/>
</dbReference>
<dbReference type="SUPFAM" id="SSF52540">
    <property type="entry name" value="P-loop containing nucleoside triphosphate hydrolases"/>
    <property type="match status" value="1"/>
</dbReference>
<evidence type="ECO:0000313" key="11">
    <source>
        <dbReference type="EMBL" id="KAI5398298.1"/>
    </source>
</evidence>
<gene>
    <name evidence="11" type="ORF">KIW84_063906</name>
</gene>
<evidence type="ECO:0000259" key="10">
    <source>
        <dbReference type="PROSITE" id="PS51456"/>
    </source>
</evidence>
<dbReference type="GO" id="GO:0005516">
    <property type="term" value="F:calmodulin binding"/>
    <property type="evidence" value="ECO:0007669"/>
    <property type="project" value="UniProtKB-KW"/>
</dbReference>
<evidence type="ECO:0000256" key="7">
    <source>
        <dbReference type="ARBA" id="ARBA00023175"/>
    </source>
</evidence>
<keyword evidence="6 9" id="KW-0518">Myosin</keyword>
<dbReference type="FunFam" id="1.20.120.720:FF:000011">
    <property type="entry name" value="Myosin 2"/>
    <property type="match status" value="1"/>
</dbReference>
<dbReference type="PANTHER" id="PTHR13140">
    <property type="entry name" value="MYOSIN"/>
    <property type="match status" value="1"/>
</dbReference>
<evidence type="ECO:0000256" key="2">
    <source>
        <dbReference type="ARBA" id="ARBA00022741"/>
    </source>
</evidence>
<comment type="caution">
    <text evidence="11">The sequence shown here is derived from an EMBL/GenBank/DDBJ whole genome shotgun (WGS) entry which is preliminary data.</text>
</comment>
<dbReference type="GO" id="GO:0007015">
    <property type="term" value="P:actin filament organization"/>
    <property type="evidence" value="ECO:0007669"/>
    <property type="project" value="TreeGrafter"/>
</dbReference>
<dbReference type="Gene3D" id="1.20.120.720">
    <property type="entry name" value="Myosin VI head, motor domain, U50 subdomain"/>
    <property type="match status" value="1"/>
</dbReference>
<feature type="domain" description="Myosin motor" evidence="10">
    <location>
        <begin position="1"/>
        <end position="427"/>
    </location>
</feature>
<dbReference type="GO" id="GO:0005524">
    <property type="term" value="F:ATP binding"/>
    <property type="evidence" value="ECO:0007669"/>
    <property type="project" value="UniProtKB-KW"/>
</dbReference>
<name>A0A9D4WB52_PEA</name>
<dbReference type="PROSITE" id="PS51456">
    <property type="entry name" value="MYOSIN_MOTOR"/>
    <property type="match status" value="1"/>
</dbReference>
<evidence type="ECO:0000256" key="1">
    <source>
        <dbReference type="ARBA" id="ARBA00022737"/>
    </source>
</evidence>
<comment type="similarity">
    <text evidence="9">Belongs to the TRAFAC class myosin-kinesin ATPase superfamily. Myosin family.</text>
</comment>
<dbReference type="GO" id="GO:0016459">
    <property type="term" value="C:myosin complex"/>
    <property type="evidence" value="ECO:0007669"/>
    <property type="project" value="UniProtKB-KW"/>
</dbReference>
<dbReference type="Proteomes" id="UP001058974">
    <property type="component" value="Chromosome 6"/>
</dbReference>
<dbReference type="FunFam" id="1.20.5.190:FF:000001">
    <property type="entry name" value="unconventional myosin-Va"/>
    <property type="match status" value="1"/>
</dbReference>
<dbReference type="Gene3D" id="3.40.850.10">
    <property type="entry name" value="Kinesin motor domain"/>
    <property type="match status" value="1"/>
</dbReference>
<protein>
    <recommendedName>
        <fullName evidence="10">Myosin motor domain-containing protein</fullName>
    </recommendedName>
</protein>
<keyword evidence="3" id="KW-0067">ATP-binding</keyword>
<dbReference type="PROSITE" id="PS50096">
    <property type="entry name" value="IQ"/>
    <property type="match status" value="4"/>
</dbReference>
<keyword evidence="8 9" id="KW-0009">Actin-binding</keyword>
<dbReference type="AlphaFoldDB" id="A0A9D4WB52"/>
<sequence>MGIVGISKKDQEAIFRVVAAILHLGNIDFAKGKEIDSSIPKDDKAKFHLKTAAELLRCDADALEDALCKRLMITPEEVIKRSLDPGSATVSRDGLAKTIYSRLFDWLVDKINKSIGQDPNSKCLIGVLDIYGFESFKLNSFEQFCINFTNEKLQQHFNQHMFKTEQEEYTKEQIDWSYIEFEDNQDVLDLIEKKPGGIVALLDEACMFPKSTHETFANKLYQTFKYNKRFIKPKFSQTDFTIAHYAGEVTYQSDQFLDKNKDYVVPEHQDLLIASKCPFVSDLFPPLPEETSKSSKFSSIGSGFKLQLQQLMETLSSTEPHYIRCVKPNNLHKPAIFENINIRHQLRCGGVLEAIRISCAGYPTRRAFVEFANRFGLFAPEATEANCEEKNVCQKILEKTGLKGYQIGKTKVFLRAGQMAELDARRAQVLGNAAKVIQQNIRTHQTRKHYLALQKKTIYLQAWWRGRLAFKLFEKMRREAAAVKIQKNIRSYEARKAYKELHMSVVTMQTALRAIAARKEFRFGIQTKASIIIQVLVKN</sequence>
<organism evidence="11 12">
    <name type="scientific">Pisum sativum</name>
    <name type="common">Garden pea</name>
    <name type="synonym">Lathyrus oleraceus</name>
    <dbReference type="NCBI Taxonomy" id="3888"/>
    <lineage>
        <taxon>Eukaryota</taxon>
        <taxon>Viridiplantae</taxon>
        <taxon>Streptophyta</taxon>
        <taxon>Embryophyta</taxon>
        <taxon>Tracheophyta</taxon>
        <taxon>Spermatophyta</taxon>
        <taxon>Magnoliopsida</taxon>
        <taxon>eudicotyledons</taxon>
        <taxon>Gunneridae</taxon>
        <taxon>Pentapetalae</taxon>
        <taxon>rosids</taxon>
        <taxon>fabids</taxon>
        <taxon>Fabales</taxon>
        <taxon>Fabaceae</taxon>
        <taxon>Papilionoideae</taxon>
        <taxon>50 kb inversion clade</taxon>
        <taxon>NPAAA clade</taxon>
        <taxon>Hologalegina</taxon>
        <taxon>IRL clade</taxon>
        <taxon>Fabeae</taxon>
        <taxon>Lathyrus</taxon>
    </lineage>
</organism>
<evidence type="ECO:0000256" key="6">
    <source>
        <dbReference type="ARBA" id="ARBA00023123"/>
    </source>
</evidence>
<dbReference type="InterPro" id="IPR036961">
    <property type="entry name" value="Kinesin_motor_dom_sf"/>
</dbReference>
<dbReference type="PRINTS" id="PR00193">
    <property type="entry name" value="MYOSINHEAVY"/>
</dbReference>
<keyword evidence="12" id="KW-1185">Reference proteome</keyword>
<keyword evidence="4" id="KW-0112">Calmodulin-binding</keyword>
<dbReference type="InterPro" id="IPR027417">
    <property type="entry name" value="P-loop_NTPase"/>
</dbReference>
<dbReference type="FunFam" id="1.20.58.530:FF:000002">
    <property type="entry name" value="Class V myosin"/>
    <property type="match status" value="1"/>
</dbReference>
<dbReference type="Gene3D" id="1.20.5.190">
    <property type="match status" value="2"/>
</dbReference>
<dbReference type="Gramene" id="Psat06G0390600-T5">
    <property type="protein sequence ID" value="KAI5398298.1"/>
    <property type="gene ID" value="KIW84_063906"/>
</dbReference>
<dbReference type="GO" id="GO:0000146">
    <property type="term" value="F:microfilament motor activity"/>
    <property type="evidence" value="ECO:0007669"/>
    <property type="project" value="TreeGrafter"/>
</dbReference>
<dbReference type="GO" id="GO:0005737">
    <property type="term" value="C:cytoplasm"/>
    <property type="evidence" value="ECO:0007669"/>
    <property type="project" value="TreeGrafter"/>
</dbReference>
<accession>A0A9D4WB52</accession>
<dbReference type="Gene3D" id="6.20.240.20">
    <property type="match status" value="1"/>
</dbReference>
<evidence type="ECO:0000313" key="12">
    <source>
        <dbReference type="Proteomes" id="UP001058974"/>
    </source>
</evidence>
<feature type="region of interest" description="Actin-binding" evidence="9">
    <location>
        <begin position="308"/>
        <end position="330"/>
    </location>
</feature>
<evidence type="ECO:0000256" key="3">
    <source>
        <dbReference type="ARBA" id="ARBA00022840"/>
    </source>
</evidence>
<dbReference type="GO" id="GO:0009860">
    <property type="term" value="P:pollen tube growth"/>
    <property type="evidence" value="ECO:0007669"/>
    <property type="project" value="TreeGrafter"/>
</dbReference>
<evidence type="ECO:0000256" key="9">
    <source>
        <dbReference type="PROSITE-ProRule" id="PRU00782"/>
    </source>
</evidence>
<evidence type="ECO:0000256" key="8">
    <source>
        <dbReference type="ARBA" id="ARBA00023203"/>
    </source>
</evidence>
<dbReference type="GO" id="GO:0030048">
    <property type="term" value="P:actin filament-based movement"/>
    <property type="evidence" value="ECO:0007669"/>
    <property type="project" value="UniProtKB-ARBA"/>
</dbReference>
<dbReference type="InterPro" id="IPR001609">
    <property type="entry name" value="Myosin_head_motor_dom-like"/>
</dbReference>
<reference evidence="11 12" key="1">
    <citation type="journal article" date="2022" name="Nat. Genet.">
        <title>Improved pea reference genome and pan-genome highlight genomic features and evolutionary characteristics.</title>
        <authorList>
            <person name="Yang T."/>
            <person name="Liu R."/>
            <person name="Luo Y."/>
            <person name="Hu S."/>
            <person name="Wang D."/>
            <person name="Wang C."/>
            <person name="Pandey M.K."/>
            <person name="Ge S."/>
            <person name="Xu Q."/>
            <person name="Li N."/>
            <person name="Li G."/>
            <person name="Huang Y."/>
            <person name="Saxena R.K."/>
            <person name="Ji Y."/>
            <person name="Li M."/>
            <person name="Yan X."/>
            <person name="He Y."/>
            <person name="Liu Y."/>
            <person name="Wang X."/>
            <person name="Xiang C."/>
            <person name="Varshney R.K."/>
            <person name="Ding H."/>
            <person name="Gao S."/>
            <person name="Zong X."/>
        </authorList>
    </citation>
    <scope>NUCLEOTIDE SEQUENCE [LARGE SCALE GENOMIC DNA]</scope>
    <source>
        <strain evidence="11 12">cv. Zhongwan 6</strain>
    </source>
</reference>
<evidence type="ECO:0000256" key="4">
    <source>
        <dbReference type="ARBA" id="ARBA00022860"/>
    </source>
</evidence>
<dbReference type="Gene3D" id="1.20.58.530">
    <property type="match status" value="1"/>
</dbReference>
<dbReference type="SMART" id="SM00242">
    <property type="entry name" value="MYSc"/>
    <property type="match status" value="1"/>
</dbReference>
<evidence type="ECO:0000256" key="5">
    <source>
        <dbReference type="ARBA" id="ARBA00023054"/>
    </source>
</evidence>
<dbReference type="SMART" id="SM00015">
    <property type="entry name" value="IQ"/>
    <property type="match status" value="4"/>
</dbReference>
<dbReference type="GO" id="GO:0016020">
    <property type="term" value="C:membrane"/>
    <property type="evidence" value="ECO:0007669"/>
    <property type="project" value="TreeGrafter"/>
</dbReference>
<dbReference type="GO" id="GO:0051015">
    <property type="term" value="F:actin filament binding"/>
    <property type="evidence" value="ECO:0007669"/>
    <property type="project" value="TreeGrafter"/>
</dbReference>
<dbReference type="EMBL" id="JAMSHJ010000006">
    <property type="protein sequence ID" value="KAI5398298.1"/>
    <property type="molecule type" value="Genomic_DNA"/>
</dbReference>
<dbReference type="InterPro" id="IPR000048">
    <property type="entry name" value="IQ_motif_EF-hand-BS"/>
</dbReference>